<proteinExistence type="inferred from homology"/>
<feature type="domain" description="Peptidase A1" evidence="4">
    <location>
        <begin position="98"/>
        <end position="438"/>
    </location>
</feature>
<dbReference type="Pfam" id="PF00026">
    <property type="entry name" value="Asp"/>
    <property type="match status" value="1"/>
</dbReference>
<evidence type="ECO:0000256" key="2">
    <source>
        <dbReference type="PIRSR" id="PIRSR601461-1"/>
    </source>
</evidence>
<keyword evidence="3" id="KW-0732">Signal</keyword>
<evidence type="ECO:0000313" key="6">
    <source>
        <dbReference type="Proteomes" id="UP001369815"/>
    </source>
</evidence>
<dbReference type="SUPFAM" id="SSF50630">
    <property type="entry name" value="Acid proteases"/>
    <property type="match status" value="1"/>
</dbReference>
<evidence type="ECO:0000259" key="4">
    <source>
        <dbReference type="PROSITE" id="PS51767"/>
    </source>
</evidence>
<dbReference type="PANTHER" id="PTHR47966:SF47">
    <property type="entry name" value="ENDOPEPTIDASE, PUTATIVE (AFU_ORTHOLOGUE AFUA_3G01220)-RELATED"/>
    <property type="match status" value="1"/>
</dbReference>
<name>A0AAX6MHH2_9PEZI</name>
<dbReference type="InterPro" id="IPR034164">
    <property type="entry name" value="Pepsin-like_dom"/>
</dbReference>
<sequence length="442" mass="47501">MASFSLQLLTSFLALSLGAAVPVDHMLETRDFAAEAGLTVTDNYNTLFRIQRQSGLSQALEARRRIRRNKVVPNELDEDPDGSEDANIFANGFRQNEYIVKVKIGGDEFSLVPDTGSSDTWVVADGFKCLAPFSGLEIPREDCGLGTPFKGDFPDGKIDNINLNISYESGEYINGPMGFANITVANVTVPKQQFALVNVAAFQGDEVSSGILGLGLRGLTEAFKGNDPTKDTIADLVNYSPFVESMGTSKVADPILGFALSRDDKRSYISFGGVPPVKTGEYVTVPIQKGTFNEKTDYFFYEVAVDSISWNSSTISQEATNLPHMIVDSATTINLFPLNVATAINNAFTPAGKQQEGGLVWSVACDAVPPTLNIVIGGKAIRTSPGSMTINETASDGSVQCVSGIGAGQPNSYILGDTFMEEIIAVFDASNKKQMKFAQRLD</sequence>
<dbReference type="EMBL" id="JBANMG010000006">
    <property type="protein sequence ID" value="KAK6951893.1"/>
    <property type="molecule type" value="Genomic_DNA"/>
</dbReference>
<feature type="active site" evidence="2">
    <location>
        <position position="114"/>
    </location>
</feature>
<evidence type="ECO:0000256" key="3">
    <source>
        <dbReference type="SAM" id="SignalP"/>
    </source>
</evidence>
<reference evidence="5 6" key="1">
    <citation type="journal article" date="2024" name="Front Chem Biol">
        <title>Unveiling the potential of Daldinia eschscholtzii MFLUCC 19-0629 through bioactivity and bioinformatics studies for enhanced sustainable agriculture production.</title>
        <authorList>
            <person name="Brooks S."/>
            <person name="Weaver J.A."/>
            <person name="Klomchit A."/>
            <person name="Alharthi S.A."/>
            <person name="Onlamun T."/>
            <person name="Nurani R."/>
            <person name="Vong T.K."/>
            <person name="Alberti F."/>
            <person name="Greco C."/>
        </authorList>
    </citation>
    <scope>NUCLEOTIDE SEQUENCE [LARGE SCALE GENOMIC DNA]</scope>
    <source>
        <strain evidence="5">MFLUCC 19-0629</strain>
    </source>
</reference>
<keyword evidence="6" id="KW-1185">Reference proteome</keyword>
<feature type="signal peptide" evidence="3">
    <location>
        <begin position="1"/>
        <end position="20"/>
    </location>
</feature>
<organism evidence="5 6">
    <name type="scientific">Daldinia eschscholtzii</name>
    <dbReference type="NCBI Taxonomy" id="292717"/>
    <lineage>
        <taxon>Eukaryota</taxon>
        <taxon>Fungi</taxon>
        <taxon>Dikarya</taxon>
        <taxon>Ascomycota</taxon>
        <taxon>Pezizomycotina</taxon>
        <taxon>Sordariomycetes</taxon>
        <taxon>Xylariomycetidae</taxon>
        <taxon>Xylariales</taxon>
        <taxon>Hypoxylaceae</taxon>
        <taxon>Daldinia</taxon>
    </lineage>
</organism>
<dbReference type="Proteomes" id="UP001369815">
    <property type="component" value="Unassembled WGS sequence"/>
</dbReference>
<dbReference type="AlphaFoldDB" id="A0AAX6MHH2"/>
<dbReference type="PRINTS" id="PR00792">
    <property type="entry name" value="PEPSIN"/>
</dbReference>
<protein>
    <recommendedName>
        <fullName evidence="4">Peptidase A1 domain-containing protein</fullName>
    </recommendedName>
</protein>
<dbReference type="CDD" id="cd05471">
    <property type="entry name" value="pepsin_like"/>
    <property type="match status" value="1"/>
</dbReference>
<gene>
    <name evidence="5" type="ORF">Daesc_006418</name>
</gene>
<evidence type="ECO:0000256" key="1">
    <source>
        <dbReference type="ARBA" id="ARBA00007447"/>
    </source>
</evidence>
<feature type="chain" id="PRO_5043668601" description="Peptidase A1 domain-containing protein" evidence="3">
    <location>
        <begin position="21"/>
        <end position="442"/>
    </location>
</feature>
<feature type="active site" evidence="2">
    <location>
        <position position="328"/>
    </location>
</feature>
<evidence type="ECO:0000313" key="5">
    <source>
        <dbReference type="EMBL" id="KAK6951893.1"/>
    </source>
</evidence>
<comment type="caution">
    <text evidence="5">The sequence shown here is derived from an EMBL/GenBank/DDBJ whole genome shotgun (WGS) entry which is preliminary data.</text>
</comment>
<dbReference type="Gene3D" id="2.40.70.10">
    <property type="entry name" value="Acid Proteases"/>
    <property type="match status" value="2"/>
</dbReference>
<dbReference type="GO" id="GO:0000324">
    <property type="term" value="C:fungal-type vacuole"/>
    <property type="evidence" value="ECO:0007669"/>
    <property type="project" value="TreeGrafter"/>
</dbReference>
<dbReference type="InterPro" id="IPR001461">
    <property type="entry name" value="Aspartic_peptidase_A1"/>
</dbReference>
<dbReference type="PROSITE" id="PS51767">
    <property type="entry name" value="PEPTIDASE_A1"/>
    <property type="match status" value="1"/>
</dbReference>
<dbReference type="GO" id="GO:0006508">
    <property type="term" value="P:proteolysis"/>
    <property type="evidence" value="ECO:0007669"/>
    <property type="project" value="InterPro"/>
</dbReference>
<dbReference type="GO" id="GO:0004190">
    <property type="term" value="F:aspartic-type endopeptidase activity"/>
    <property type="evidence" value="ECO:0007669"/>
    <property type="project" value="InterPro"/>
</dbReference>
<accession>A0AAX6MHH2</accession>
<dbReference type="InterPro" id="IPR033121">
    <property type="entry name" value="PEPTIDASE_A1"/>
</dbReference>
<dbReference type="PANTHER" id="PTHR47966">
    <property type="entry name" value="BETA-SITE APP-CLEAVING ENZYME, ISOFORM A-RELATED"/>
    <property type="match status" value="1"/>
</dbReference>
<comment type="similarity">
    <text evidence="1">Belongs to the peptidase A1 family.</text>
</comment>
<dbReference type="InterPro" id="IPR021109">
    <property type="entry name" value="Peptidase_aspartic_dom_sf"/>
</dbReference>